<dbReference type="EMBL" id="MCOG01000193">
    <property type="protein sequence ID" value="ORY27393.1"/>
    <property type="molecule type" value="Genomic_DNA"/>
</dbReference>
<evidence type="ECO:0000313" key="1">
    <source>
        <dbReference type="EMBL" id="ORY27393.1"/>
    </source>
</evidence>
<name>A0A1Y2AXS8_9FUNG</name>
<protein>
    <submittedName>
        <fullName evidence="1">Uncharacterized protein</fullName>
    </submittedName>
</protein>
<proteinExistence type="predicted"/>
<dbReference type="Proteomes" id="UP000193920">
    <property type="component" value="Unassembled WGS sequence"/>
</dbReference>
<sequence>MEKIDFFEFSSIYIIYQIGVVYLSKYVANHGVDFYQDSVITAYTDIKQLKNRLKDDTYRNNWYIGKQYTSDSHKIKISNIINSVNQPVNAYYTVKNRPENESLIIKDKKTNSYPNNSLYNTLNDNNFKSVYNNYYFNINTNIDTNTTNESIKQNISVDYIETNDGLINICDKILELIYNSVAETKYDINLNQEICDFVDTYYYQNIKSKSYCCKDCYRHKHDYCNDKTKENFLELLKILKYFYNIDEYVPQNCDIYNCNEEINNYLYTDSSIPTYQYFYDKLIDMKKYFKEASVYSDNFGYLINKANHSIRFGLDYFDNDVVFNNSYF</sequence>
<comment type="caution">
    <text evidence="1">The sequence shown here is derived from an EMBL/GenBank/DDBJ whole genome shotgun (WGS) entry which is preliminary data.</text>
</comment>
<evidence type="ECO:0000313" key="2">
    <source>
        <dbReference type="Proteomes" id="UP000193920"/>
    </source>
</evidence>
<dbReference type="AlphaFoldDB" id="A0A1Y2AXS8"/>
<reference evidence="1 2" key="1">
    <citation type="submission" date="2016-08" db="EMBL/GenBank/DDBJ databases">
        <title>A Parts List for Fungal Cellulosomes Revealed by Comparative Genomics.</title>
        <authorList>
            <consortium name="DOE Joint Genome Institute"/>
            <person name="Haitjema C.H."/>
            <person name="Gilmore S.P."/>
            <person name="Henske J.K."/>
            <person name="Solomon K.V."/>
            <person name="De Groot R."/>
            <person name="Kuo A."/>
            <person name="Mondo S.J."/>
            <person name="Salamov A.A."/>
            <person name="Labutti K."/>
            <person name="Zhao Z."/>
            <person name="Chiniquy J."/>
            <person name="Barry K."/>
            <person name="Brewer H.M."/>
            <person name="Purvine S.O."/>
            <person name="Wright A.T."/>
            <person name="Boxma B."/>
            <person name="Van Alen T."/>
            <person name="Hackstein J.H."/>
            <person name="Baker S.E."/>
            <person name="Grigoriev I.V."/>
            <person name="O'Malley M.A."/>
        </authorList>
    </citation>
    <scope>NUCLEOTIDE SEQUENCE [LARGE SCALE GENOMIC DNA]</scope>
    <source>
        <strain evidence="1 2">G1</strain>
    </source>
</reference>
<gene>
    <name evidence="1" type="ORF">LY90DRAFT_513439</name>
</gene>
<keyword evidence="2" id="KW-1185">Reference proteome</keyword>
<dbReference type="STRING" id="1754190.A0A1Y2AXS8"/>
<accession>A0A1Y2AXS8</accession>
<organism evidence="1 2">
    <name type="scientific">Neocallimastix californiae</name>
    <dbReference type="NCBI Taxonomy" id="1754190"/>
    <lineage>
        <taxon>Eukaryota</taxon>
        <taxon>Fungi</taxon>
        <taxon>Fungi incertae sedis</taxon>
        <taxon>Chytridiomycota</taxon>
        <taxon>Chytridiomycota incertae sedis</taxon>
        <taxon>Neocallimastigomycetes</taxon>
        <taxon>Neocallimastigales</taxon>
        <taxon>Neocallimastigaceae</taxon>
        <taxon>Neocallimastix</taxon>
    </lineage>
</organism>